<evidence type="ECO:0000259" key="6">
    <source>
        <dbReference type="Pfam" id="PF01012"/>
    </source>
</evidence>
<dbReference type="Proteomes" id="UP001215216">
    <property type="component" value="Chromosome"/>
</dbReference>
<name>A0ABY8G265_9ACTO</name>
<dbReference type="PANTHER" id="PTHR43153:SF1">
    <property type="entry name" value="ELECTRON TRANSFER FLAVOPROTEIN SUBUNIT ALPHA, MITOCHONDRIAL"/>
    <property type="match status" value="1"/>
</dbReference>
<dbReference type="Gene3D" id="3.40.50.620">
    <property type="entry name" value="HUPs"/>
    <property type="match status" value="1"/>
</dbReference>
<feature type="domain" description="Electron transfer flavoprotein alpha/beta-subunit N-terminal" evidence="6">
    <location>
        <begin position="21"/>
        <end position="144"/>
    </location>
</feature>
<dbReference type="InterPro" id="IPR014731">
    <property type="entry name" value="ETF_asu_C"/>
</dbReference>
<dbReference type="RefSeq" id="WP_278012285.1">
    <property type="nucleotide sequence ID" value="NZ_CP121208.1"/>
</dbReference>
<evidence type="ECO:0000313" key="7">
    <source>
        <dbReference type="EMBL" id="WFM82859.1"/>
    </source>
</evidence>
<dbReference type="InterPro" id="IPR014729">
    <property type="entry name" value="Rossmann-like_a/b/a_fold"/>
</dbReference>
<comment type="cofactor">
    <cofactor evidence="1">
        <name>FAD</name>
        <dbReference type="ChEBI" id="CHEBI:57692"/>
    </cofactor>
</comment>
<feature type="domain" description="Electron transfer flavoprotein alpha subunit C-terminal" evidence="5">
    <location>
        <begin position="163"/>
        <end position="243"/>
    </location>
</feature>
<organism evidence="7 8">
    <name type="scientific">Arcanobacterium canis</name>
    <dbReference type="NCBI Taxonomy" id="999183"/>
    <lineage>
        <taxon>Bacteria</taxon>
        <taxon>Bacillati</taxon>
        <taxon>Actinomycetota</taxon>
        <taxon>Actinomycetes</taxon>
        <taxon>Actinomycetales</taxon>
        <taxon>Actinomycetaceae</taxon>
        <taxon>Arcanobacterium</taxon>
    </lineage>
</organism>
<comment type="subunit">
    <text evidence="3">Heterodimer of an alpha and a beta subunit.</text>
</comment>
<sequence length="284" mass="29362">MTSWIITTSSNISHLIDLAGGADATAIVIGDAPIMGVHRAVRFPLDPQTPAEALAGAVAQRVNASGDDIVVVENTAAGRVIAGAIAASLGAPVITGATSVDDVVTRIRYGLVEERVARTGVVVLVADGGDEGQGAAAEVETVTAAGYAARVNETHAAAKEKVDLKSAKRIVGVGRGFEKNEDLEIARDFAQAIDAQIGATRPLVDGNHWFGRDQYVGISGYVVAPEVYVAAGISGQIQHTAGIAKSGTIIVVNDDELSPIFELADYGIVGDLYEILPALAKELR</sequence>
<evidence type="ECO:0000256" key="1">
    <source>
        <dbReference type="ARBA" id="ARBA00001974"/>
    </source>
</evidence>
<proteinExistence type="inferred from homology"/>
<gene>
    <name evidence="7" type="ORF">P7079_05490</name>
</gene>
<comment type="function">
    <text evidence="4">The electron transfer flavoprotein serves as a specific electron acceptor for other dehydrogenases. It transfers the electrons to the main respiratory chain via ETF-ubiquinone oxidoreductase (ETF dehydrogenase).</text>
</comment>
<dbReference type="InterPro" id="IPR001308">
    <property type="entry name" value="ETF_a/FixB"/>
</dbReference>
<dbReference type="InterPro" id="IPR014730">
    <property type="entry name" value="ETF_a/b_N"/>
</dbReference>
<dbReference type="SUPFAM" id="SSF52467">
    <property type="entry name" value="DHS-like NAD/FAD-binding domain"/>
    <property type="match status" value="1"/>
</dbReference>
<comment type="similarity">
    <text evidence="2">Belongs to the ETF alpha-subunit/FixB family.</text>
</comment>
<dbReference type="SUPFAM" id="SSF52402">
    <property type="entry name" value="Adenine nucleotide alpha hydrolases-like"/>
    <property type="match status" value="1"/>
</dbReference>
<evidence type="ECO:0000256" key="3">
    <source>
        <dbReference type="ARBA" id="ARBA00011355"/>
    </source>
</evidence>
<dbReference type="Pfam" id="PF01012">
    <property type="entry name" value="ETF"/>
    <property type="match status" value="1"/>
</dbReference>
<dbReference type="EMBL" id="CP121208">
    <property type="protein sequence ID" value="WFM82859.1"/>
    <property type="molecule type" value="Genomic_DNA"/>
</dbReference>
<accession>A0ABY8G265</accession>
<dbReference type="Gene3D" id="3.40.50.1220">
    <property type="entry name" value="TPP-binding domain"/>
    <property type="match status" value="1"/>
</dbReference>
<keyword evidence="8" id="KW-1185">Reference proteome</keyword>
<reference evidence="7 8" key="1">
    <citation type="submission" date="2023-03" db="EMBL/GenBank/DDBJ databases">
        <title>Complete genome of Arcanobacterium canis strain DSM 25104 isolated in 2010 from a canine otitis externa in Germany.</title>
        <authorList>
            <person name="Borowiak M."/>
            <person name="Kreitlow A."/>
            <person name="Malorny B."/>
            <person name="Laemmler C."/>
            <person name="Prenger-Berninghoff E."/>
            <person name="Ploetz M."/>
            <person name="Abdulmawjood A."/>
        </authorList>
    </citation>
    <scope>NUCLEOTIDE SEQUENCE [LARGE SCALE GENOMIC DNA]</scope>
    <source>
        <strain evidence="7 8">DSM 25104</strain>
    </source>
</reference>
<dbReference type="Pfam" id="PF00766">
    <property type="entry name" value="ETF_alpha"/>
    <property type="match status" value="1"/>
</dbReference>
<dbReference type="PANTHER" id="PTHR43153">
    <property type="entry name" value="ELECTRON TRANSFER FLAVOPROTEIN ALPHA"/>
    <property type="match status" value="1"/>
</dbReference>
<evidence type="ECO:0000256" key="4">
    <source>
        <dbReference type="ARBA" id="ARBA00025649"/>
    </source>
</evidence>
<evidence type="ECO:0000259" key="5">
    <source>
        <dbReference type="Pfam" id="PF00766"/>
    </source>
</evidence>
<dbReference type="InterPro" id="IPR029035">
    <property type="entry name" value="DHS-like_NAD/FAD-binding_dom"/>
</dbReference>
<protein>
    <submittedName>
        <fullName evidence="7">Electron transfer flavoprotein subunit alpha/FixB family protein</fullName>
    </submittedName>
</protein>
<evidence type="ECO:0000256" key="2">
    <source>
        <dbReference type="ARBA" id="ARBA00005817"/>
    </source>
</evidence>
<evidence type="ECO:0000313" key="8">
    <source>
        <dbReference type="Proteomes" id="UP001215216"/>
    </source>
</evidence>